<organism evidence="1 2">
    <name type="scientific">Arctium lappa</name>
    <name type="common">Greater burdock</name>
    <name type="synonym">Lappa major</name>
    <dbReference type="NCBI Taxonomy" id="4217"/>
    <lineage>
        <taxon>Eukaryota</taxon>
        <taxon>Viridiplantae</taxon>
        <taxon>Streptophyta</taxon>
        <taxon>Embryophyta</taxon>
        <taxon>Tracheophyta</taxon>
        <taxon>Spermatophyta</taxon>
        <taxon>Magnoliopsida</taxon>
        <taxon>eudicotyledons</taxon>
        <taxon>Gunneridae</taxon>
        <taxon>Pentapetalae</taxon>
        <taxon>asterids</taxon>
        <taxon>campanulids</taxon>
        <taxon>Asterales</taxon>
        <taxon>Asteraceae</taxon>
        <taxon>Carduoideae</taxon>
        <taxon>Cardueae</taxon>
        <taxon>Arctiinae</taxon>
        <taxon>Arctium</taxon>
    </lineage>
</organism>
<evidence type="ECO:0000313" key="2">
    <source>
        <dbReference type="Proteomes" id="UP001055879"/>
    </source>
</evidence>
<accession>A0ACB9EFC0</accession>
<dbReference type="Proteomes" id="UP001055879">
    <property type="component" value="Linkage Group LG02"/>
</dbReference>
<gene>
    <name evidence="1" type="ORF">L6452_05062</name>
</gene>
<evidence type="ECO:0000313" key="1">
    <source>
        <dbReference type="EMBL" id="KAI3757522.1"/>
    </source>
</evidence>
<comment type="caution">
    <text evidence="1">The sequence shown here is derived from an EMBL/GenBank/DDBJ whole genome shotgun (WGS) entry which is preliminary data.</text>
</comment>
<keyword evidence="2" id="KW-1185">Reference proteome</keyword>
<name>A0ACB9EFC0_ARCLA</name>
<sequence length="269" mass="30793">MDIQARKRIKKGLDGSSSIDEDSSSSSSNSIDEDLSKKQGRKKAMSMLKNMLEERRAKPRKVKSDFFDYVLEELDRGDSILTEGIALDLMFVLLFASFETTSLAIIVAIRLLGDNPRALQALAEEHENILRNRENKETGLTWKEYKSMTFTFQLINEIVHLANIVPGVFRKALKNIKFKDYTIPTGWAVMVCPPAVHLNPANYKDPLEFNPWRWEIGSSAVDLDQPTLSAVTGIVKRAWKLIFRKLQHLCDQMITVYSVAIWIWRNKDD</sequence>
<reference evidence="1 2" key="2">
    <citation type="journal article" date="2022" name="Mol. Ecol. Resour.">
        <title>The genomes of chicory, endive, great burdock and yacon provide insights into Asteraceae paleo-polyploidization history and plant inulin production.</title>
        <authorList>
            <person name="Fan W."/>
            <person name="Wang S."/>
            <person name="Wang H."/>
            <person name="Wang A."/>
            <person name="Jiang F."/>
            <person name="Liu H."/>
            <person name="Zhao H."/>
            <person name="Xu D."/>
            <person name="Zhang Y."/>
        </authorList>
    </citation>
    <scope>NUCLEOTIDE SEQUENCE [LARGE SCALE GENOMIC DNA]</scope>
    <source>
        <strain evidence="2">cv. Niubang</strain>
    </source>
</reference>
<dbReference type="EMBL" id="CM042048">
    <property type="protein sequence ID" value="KAI3757522.1"/>
    <property type="molecule type" value="Genomic_DNA"/>
</dbReference>
<reference evidence="2" key="1">
    <citation type="journal article" date="2022" name="Mol. Ecol. Resour.">
        <title>The genomes of chicory, endive, great burdock and yacon provide insights into Asteraceae palaeo-polyploidization history and plant inulin production.</title>
        <authorList>
            <person name="Fan W."/>
            <person name="Wang S."/>
            <person name="Wang H."/>
            <person name="Wang A."/>
            <person name="Jiang F."/>
            <person name="Liu H."/>
            <person name="Zhao H."/>
            <person name="Xu D."/>
            <person name="Zhang Y."/>
        </authorList>
    </citation>
    <scope>NUCLEOTIDE SEQUENCE [LARGE SCALE GENOMIC DNA]</scope>
    <source>
        <strain evidence="2">cv. Niubang</strain>
    </source>
</reference>
<proteinExistence type="predicted"/>
<protein>
    <submittedName>
        <fullName evidence="1">Uncharacterized protein</fullName>
    </submittedName>
</protein>